<feature type="region of interest" description="Disordered" evidence="1">
    <location>
        <begin position="1"/>
        <end position="29"/>
    </location>
</feature>
<sequence length="93" mass="10363">MSSGEARCLNADGPADFSVSEPGATDEENGQKADVMELKLNFFSIVILQLLFDCSSALQTDKMKMQRRRGTEREGKRVRSGQEMKPCGEIRFS</sequence>
<gene>
    <name evidence="2" type="ORF">Q8A67_018983</name>
</gene>
<reference evidence="2" key="1">
    <citation type="submission" date="2023-08" db="EMBL/GenBank/DDBJ databases">
        <title>Chromosome-level Genome Assembly of mud carp (Cirrhinus molitorella).</title>
        <authorList>
            <person name="Liu H."/>
        </authorList>
    </citation>
    <scope>NUCLEOTIDE SEQUENCE</scope>
    <source>
        <strain evidence="2">Prfri</strain>
        <tissue evidence="2">Muscle</tissue>
    </source>
</reference>
<protein>
    <submittedName>
        <fullName evidence="2">Uncharacterized protein</fullName>
    </submittedName>
</protein>
<evidence type="ECO:0000313" key="3">
    <source>
        <dbReference type="Proteomes" id="UP001187343"/>
    </source>
</evidence>
<name>A0AA88TRA4_9TELE</name>
<feature type="region of interest" description="Disordered" evidence="1">
    <location>
        <begin position="62"/>
        <end position="93"/>
    </location>
</feature>
<organism evidence="2 3">
    <name type="scientific">Cirrhinus molitorella</name>
    <name type="common">mud carp</name>
    <dbReference type="NCBI Taxonomy" id="172907"/>
    <lineage>
        <taxon>Eukaryota</taxon>
        <taxon>Metazoa</taxon>
        <taxon>Chordata</taxon>
        <taxon>Craniata</taxon>
        <taxon>Vertebrata</taxon>
        <taxon>Euteleostomi</taxon>
        <taxon>Actinopterygii</taxon>
        <taxon>Neopterygii</taxon>
        <taxon>Teleostei</taxon>
        <taxon>Ostariophysi</taxon>
        <taxon>Cypriniformes</taxon>
        <taxon>Cyprinidae</taxon>
        <taxon>Labeoninae</taxon>
        <taxon>Labeonini</taxon>
        <taxon>Cirrhinus</taxon>
    </lineage>
</organism>
<keyword evidence="3" id="KW-1185">Reference proteome</keyword>
<dbReference type="EMBL" id="JAUYZG010000018">
    <property type="protein sequence ID" value="KAK2881715.1"/>
    <property type="molecule type" value="Genomic_DNA"/>
</dbReference>
<evidence type="ECO:0000256" key="1">
    <source>
        <dbReference type="SAM" id="MobiDB-lite"/>
    </source>
</evidence>
<evidence type="ECO:0000313" key="2">
    <source>
        <dbReference type="EMBL" id="KAK2881715.1"/>
    </source>
</evidence>
<dbReference type="AlphaFoldDB" id="A0AA88TRA4"/>
<proteinExistence type="predicted"/>
<dbReference type="Proteomes" id="UP001187343">
    <property type="component" value="Unassembled WGS sequence"/>
</dbReference>
<accession>A0AA88TRA4</accession>
<comment type="caution">
    <text evidence="2">The sequence shown here is derived from an EMBL/GenBank/DDBJ whole genome shotgun (WGS) entry which is preliminary data.</text>
</comment>